<name>A0ABQ3ZG27_9ACTN</name>
<comment type="similarity">
    <text evidence="1">Belongs to the pseudomonas-type ThrB family.</text>
</comment>
<dbReference type="InterPro" id="IPR011009">
    <property type="entry name" value="Kinase-like_dom_sf"/>
</dbReference>
<evidence type="ECO:0000313" key="3">
    <source>
        <dbReference type="EMBL" id="GIE17522.1"/>
    </source>
</evidence>
<dbReference type="Gene3D" id="3.90.1200.10">
    <property type="match status" value="1"/>
</dbReference>
<dbReference type="InterPro" id="IPR002575">
    <property type="entry name" value="Aminoglycoside_PTrfase"/>
</dbReference>
<dbReference type="PANTHER" id="PTHR21064:SF6">
    <property type="entry name" value="AMINOGLYCOSIDE PHOSPHOTRANSFERASE DOMAIN-CONTAINING PROTEIN"/>
    <property type="match status" value="1"/>
</dbReference>
<comment type="caution">
    <text evidence="3">The sequence shown here is derived from an EMBL/GenBank/DDBJ whole genome shotgun (WGS) entry which is preliminary data.</text>
</comment>
<dbReference type="Proteomes" id="UP000603200">
    <property type="component" value="Unassembled WGS sequence"/>
</dbReference>
<organism evidence="3 4">
    <name type="scientific">Winogradskya humida</name>
    <dbReference type="NCBI Taxonomy" id="113566"/>
    <lineage>
        <taxon>Bacteria</taxon>
        <taxon>Bacillati</taxon>
        <taxon>Actinomycetota</taxon>
        <taxon>Actinomycetes</taxon>
        <taxon>Micromonosporales</taxon>
        <taxon>Micromonosporaceae</taxon>
        <taxon>Winogradskya</taxon>
    </lineage>
</organism>
<accession>A0ABQ3ZG27</accession>
<dbReference type="PANTHER" id="PTHR21064">
    <property type="entry name" value="AMINOGLYCOSIDE PHOSPHOTRANSFERASE DOMAIN-CONTAINING PROTEIN-RELATED"/>
    <property type="match status" value="1"/>
</dbReference>
<sequence>MSVVVTLSTEIIAAVPDDDLLRSTLRDQWHLLPAEISALPGGLLSYGWDVTAGGERFVARLAAPAARQPVEAGLAAAEHLRTTGIEAGQPVRTLGGALTAETRCGPMAVLRRAPGRTLDGRDPIDQQFWGDRLGAVHRALQRFHHPGLARWNQLDPDAPHLAVEPWLRAAVTGAITAMTRLTVTDRLTYGVLHGDPAPEIFLVDPATGRAGLLDCGASGTGPLLYDVAAAVVYAGGEETSAELLDGYLAAAPVTEDELHAALPVMLRFRWAVQADWAARRGDPDALRHAREALSEHPSEE</sequence>
<evidence type="ECO:0000313" key="4">
    <source>
        <dbReference type="Proteomes" id="UP000603200"/>
    </source>
</evidence>
<feature type="domain" description="Aminoglycoside phosphotransferase" evidence="2">
    <location>
        <begin position="36"/>
        <end position="251"/>
    </location>
</feature>
<dbReference type="EMBL" id="BOMN01000010">
    <property type="protein sequence ID" value="GIE17522.1"/>
    <property type="molecule type" value="Genomic_DNA"/>
</dbReference>
<gene>
    <name evidence="3" type="ORF">Ahu01nite_006240</name>
</gene>
<protein>
    <recommendedName>
        <fullName evidence="2">Aminoglycoside phosphotransferase domain-containing protein</fullName>
    </recommendedName>
</protein>
<dbReference type="RefSeq" id="WP_203834806.1">
    <property type="nucleotide sequence ID" value="NZ_BOMN01000010.1"/>
</dbReference>
<dbReference type="InterPro" id="IPR050249">
    <property type="entry name" value="Pseudomonas-type_ThrB"/>
</dbReference>
<dbReference type="SUPFAM" id="SSF56112">
    <property type="entry name" value="Protein kinase-like (PK-like)"/>
    <property type="match status" value="1"/>
</dbReference>
<evidence type="ECO:0000256" key="1">
    <source>
        <dbReference type="ARBA" id="ARBA00038240"/>
    </source>
</evidence>
<keyword evidence="4" id="KW-1185">Reference proteome</keyword>
<dbReference type="Pfam" id="PF01636">
    <property type="entry name" value="APH"/>
    <property type="match status" value="1"/>
</dbReference>
<proteinExistence type="inferred from homology"/>
<reference evidence="3 4" key="1">
    <citation type="submission" date="2021-01" db="EMBL/GenBank/DDBJ databases">
        <title>Whole genome shotgun sequence of Actinoplanes humidus NBRC 14915.</title>
        <authorList>
            <person name="Komaki H."/>
            <person name="Tamura T."/>
        </authorList>
    </citation>
    <scope>NUCLEOTIDE SEQUENCE [LARGE SCALE GENOMIC DNA]</scope>
    <source>
        <strain evidence="3 4">NBRC 14915</strain>
    </source>
</reference>
<evidence type="ECO:0000259" key="2">
    <source>
        <dbReference type="Pfam" id="PF01636"/>
    </source>
</evidence>